<keyword evidence="1" id="KW-0732">Signal</keyword>
<dbReference type="Proteomes" id="UP000026962">
    <property type="component" value="Chromosome 11"/>
</dbReference>
<organism evidence="2">
    <name type="scientific">Oryza punctata</name>
    <name type="common">Red rice</name>
    <dbReference type="NCBI Taxonomy" id="4537"/>
    <lineage>
        <taxon>Eukaryota</taxon>
        <taxon>Viridiplantae</taxon>
        <taxon>Streptophyta</taxon>
        <taxon>Embryophyta</taxon>
        <taxon>Tracheophyta</taxon>
        <taxon>Spermatophyta</taxon>
        <taxon>Magnoliopsida</taxon>
        <taxon>Liliopsida</taxon>
        <taxon>Poales</taxon>
        <taxon>Poaceae</taxon>
        <taxon>BOP clade</taxon>
        <taxon>Oryzoideae</taxon>
        <taxon>Oryzeae</taxon>
        <taxon>Oryzinae</taxon>
        <taxon>Oryza</taxon>
    </lineage>
</organism>
<dbReference type="PANTHER" id="PTHR34998">
    <property type="entry name" value="OS04G0357400 PROTEIN-RELATED"/>
    <property type="match status" value="1"/>
</dbReference>
<dbReference type="AlphaFoldDB" id="A0A0E0MF74"/>
<evidence type="ECO:0000313" key="3">
    <source>
        <dbReference type="Proteomes" id="UP000026962"/>
    </source>
</evidence>
<dbReference type="OMA" id="CAAHAPY"/>
<reference evidence="2" key="2">
    <citation type="submission" date="2018-05" db="EMBL/GenBank/DDBJ databases">
        <title>OpunRS2 (Oryza punctata Reference Sequence Version 2).</title>
        <authorList>
            <person name="Zhang J."/>
            <person name="Kudrna D."/>
            <person name="Lee S."/>
            <person name="Talag J."/>
            <person name="Welchert J."/>
            <person name="Wing R.A."/>
        </authorList>
    </citation>
    <scope>NUCLEOTIDE SEQUENCE [LARGE SCALE GENOMIC DNA]</scope>
</reference>
<feature type="chain" id="PRO_5002367507" evidence="1">
    <location>
        <begin position="25"/>
        <end position="112"/>
    </location>
</feature>
<dbReference type="Gramene" id="OPUNC11G10620.1">
    <property type="protein sequence ID" value="OPUNC11G10620.1"/>
    <property type="gene ID" value="OPUNC11G10620"/>
</dbReference>
<feature type="signal peptide" evidence="1">
    <location>
        <begin position="1"/>
        <end position="24"/>
    </location>
</feature>
<keyword evidence="3" id="KW-1185">Reference proteome</keyword>
<protein>
    <submittedName>
        <fullName evidence="2">Uncharacterized protein</fullName>
    </submittedName>
</protein>
<evidence type="ECO:0000313" key="2">
    <source>
        <dbReference type="EnsemblPlants" id="OPUNC11G10620.1"/>
    </source>
</evidence>
<proteinExistence type="predicted"/>
<dbReference type="HOGENOM" id="CLU_2149962_0_0_1"/>
<name>A0A0E0MF74_ORYPU</name>
<reference evidence="2" key="1">
    <citation type="submission" date="2015-04" db="UniProtKB">
        <authorList>
            <consortium name="EnsemblPlants"/>
        </authorList>
    </citation>
    <scope>IDENTIFICATION</scope>
</reference>
<evidence type="ECO:0000256" key="1">
    <source>
        <dbReference type="SAM" id="SignalP"/>
    </source>
</evidence>
<accession>A0A0E0MF74</accession>
<sequence length="112" mass="12211">MRLLLLISIAVTFFLLLTNTGAAALTVDYGTAGATIGMRIRRVEDLSLQEMEAAESRSYPPHRRVLQGSGGDVGHNVLVKDNAGCLRGRCAAHAPYSQPQHRPCSRVYRCQS</sequence>
<dbReference type="EnsemblPlants" id="OPUNC11G10620.1">
    <property type="protein sequence ID" value="OPUNC11G10620.1"/>
    <property type="gene ID" value="OPUNC11G10620"/>
</dbReference>